<comment type="similarity">
    <text evidence="5">Belongs to the PRA1 family.</text>
</comment>
<dbReference type="PANTHER" id="PTHR12859:SF0">
    <property type="entry name" value="PRA1 FAMILY PROTEIN"/>
    <property type="match status" value="1"/>
</dbReference>
<feature type="transmembrane region" description="Helical" evidence="5">
    <location>
        <begin position="120"/>
        <end position="140"/>
    </location>
</feature>
<protein>
    <recommendedName>
        <fullName evidence="5">PRA1 family protein</fullName>
    </recommendedName>
</protein>
<dbReference type="Proteomes" id="UP001374579">
    <property type="component" value="Unassembled WGS sequence"/>
</dbReference>
<evidence type="ECO:0000256" key="3">
    <source>
        <dbReference type="ARBA" id="ARBA00022989"/>
    </source>
</evidence>
<keyword evidence="4 5" id="KW-0472">Membrane</keyword>
<feature type="transmembrane region" description="Helical" evidence="5">
    <location>
        <begin position="97"/>
        <end position="114"/>
    </location>
</feature>
<keyword evidence="3 5" id="KW-1133">Transmembrane helix</keyword>
<evidence type="ECO:0000256" key="4">
    <source>
        <dbReference type="ARBA" id="ARBA00023136"/>
    </source>
</evidence>
<dbReference type="InterPro" id="IPR004895">
    <property type="entry name" value="Prenylated_rab_accept_PRA1"/>
</dbReference>
<sequence>MAEIQLAPLRSMGDFMLESARFQIPQLKDPEKWANRVLHNLLYYQTNYFLSALLIFLMIGIVHPVKMVLGFAAISVAFGGYVYCTNSQWQARRFKRNHPLFSVLIILVAGYLLVYMFGAVIVFLFGIAFPMLLVMIHASLRMRSIKNKITNKIEYVGLKRTPMGIILEGLGQEQEAGEAMQN</sequence>
<evidence type="ECO:0000313" key="6">
    <source>
        <dbReference type="EMBL" id="KAK7101888.1"/>
    </source>
</evidence>
<reference evidence="6 7" key="1">
    <citation type="submission" date="2024-02" db="EMBL/GenBank/DDBJ databases">
        <title>Chromosome-scale genome assembly of the rough periwinkle Littorina saxatilis.</title>
        <authorList>
            <person name="De Jode A."/>
            <person name="Faria R."/>
            <person name="Formenti G."/>
            <person name="Sims Y."/>
            <person name="Smith T.P."/>
            <person name="Tracey A."/>
            <person name="Wood J.M.D."/>
            <person name="Zagrodzka Z.B."/>
            <person name="Johannesson K."/>
            <person name="Butlin R.K."/>
            <person name="Leder E.H."/>
        </authorList>
    </citation>
    <scope>NUCLEOTIDE SEQUENCE [LARGE SCALE GENOMIC DNA]</scope>
    <source>
        <strain evidence="6">Snail1</strain>
        <tissue evidence="6">Muscle</tissue>
    </source>
</reference>
<dbReference type="EMBL" id="JBAMIC010000010">
    <property type="protein sequence ID" value="KAK7101888.1"/>
    <property type="molecule type" value="Genomic_DNA"/>
</dbReference>
<dbReference type="AlphaFoldDB" id="A0AAN9B9M9"/>
<comment type="caution">
    <text evidence="6">The sequence shown here is derived from an EMBL/GenBank/DDBJ whole genome shotgun (WGS) entry which is preliminary data.</text>
</comment>
<feature type="transmembrane region" description="Helical" evidence="5">
    <location>
        <begin position="67"/>
        <end position="85"/>
    </location>
</feature>
<accession>A0AAN9B9M9</accession>
<proteinExistence type="inferred from homology"/>
<keyword evidence="7" id="KW-1185">Reference proteome</keyword>
<name>A0AAN9B9M9_9CAEN</name>
<keyword evidence="2 5" id="KW-0812">Transmembrane</keyword>
<dbReference type="PANTHER" id="PTHR12859">
    <property type="entry name" value="PRA1 PROTEIN"/>
    <property type="match status" value="1"/>
</dbReference>
<dbReference type="Pfam" id="PF03208">
    <property type="entry name" value="PRA1"/>
    <property type="match status" value="1"/>
</dbReference>
<evidence type="ECO:0000256" key="2">
    <source>
        <dbReference type="ARBA" id="ARBA00022692"/>
    </source>
</evidence>
<feature type="transmembrane region" description="Helical" evidence="5">
    <location>
        <begin position="41"/>
        <end position="61"/>
    </location>
</feature>
<evidence type="ECO:0000313" key="7">
    <source>
        <dbReference type="Proteomes" id="UP001374579"/>
    </source>
</evidence>
<evidence type="ECO:0000256" key="5">
    <source>
        <dbReference type="RuleBase" id="RU363107"/>
    </source>
</evidence>
<organism evidence="6 7">
    <name type="scientific">Littorina saxatilis</name>
    <dbReference type="NCBI Taxonomy" id="31220"/>
    <lineage>
        <taxon>Eukaryota</taxon>
        <taxon>Metazoa</taxon>
        <taxon>Spiralia</taxon>
        <taxon>Lophotrochozoa</taxon>
        <taxon>Mollusca</taxon>
        <taxon>Gastropoda</taxon>
        <taxon>Caenogastropoda</taxon>
        <taxon>Littorinimorpha</taxon>
        <taxon>Littorinoidea</taxon>
        <taxon>Littorinidae</taxon>
        <taxon>Littorina</taxon>
    </lineage>
</organism>
<evidence type="ECO:0000256" key="1">
    <source>
        <dbReference type="ARBA" id="ARBA00004141"/>
    </source>
</evidence>
<comment type="subcellular location">
    <subcellularLocation>
        <location evidence="1 5">Membrane</location>
        <topology evidence="1 5">Multi-pass membrane protein</topology>
    </subcellularLocation>
</comment>
<dbReference type="GO" id="GO:0016020">
    <property type="term" value="C:membrane"/>
    <property type="evidence" value="ECO:0007669"/>
    <property type="project" value="UniProtKB-SubCell"/>
</dbReference>
<gene>
    <name evidence="6" type="ORF">V1264_020200</name>
</gene>